<dbReference type="WBParaSite" id="ASIM_0000089201-mRNA-1">
    <property type="protein sequence ID" value="ASIM_0000089201-mRNA-1"/>
    <property type="gene ID" value="ASIM_0000089201"/>
</dbReference>
<dbReference type="Proteomes" id="UP000267096">
    <property type="component" value="Unassembled WGS sequence"/>
</dbReference>
<keyword evidence="2" id="KW-1185">Reference proteome</keyword>
<evidence type="ECO:0000313" key="1">
    <source>
        <dbReference type="EMBL" id="VDK18091.1"/>
    </source>
</evidence>
<reference evidence="1 2" key="2">
    <citation type="submission" date="2018-11" db="EMBL/GenBank/DDBJ databases">
        <authorList>
            <consortium name="Pathogen Informatics"/>
        </authorList>
    </citation>
    <scope>NUCLEOTIDE SEQUENCE [LARGE SCALE GENOMIC DNA]</scope>
</reference>
<gene>
    <name evidence="1" type="ORF">ASIM_LOCUS789</name>
</gene>
<name>A0A0M3J056_ANISI</name>
<protein>
    <submittedName>
        <fullName evidence="3">Gas vesicle protein</fullName>
    </submittedName>
</protein>
<accession>A0A0M3J056</accession>
<organism evidence="3">
    <name type="scientific">Anisakis simplex</name>
    <name type="common">Herring worm</name>
    <dbReference type="NCBI Taxonomy" id="6269"/>
    <lineage>
        <taxon>Eukaryota</taxon>
        <taxon>Metazoa</taxon>
        <taxon>Ecdysozoa</taxon>
        <taxon>Nematoda</taxon>
        <taxon>Chromadorea</taxon>
        <taxon>Rhabditida</taxon>
        <taxon>Spirurina</taxon>
        <taxon>Ascaridomorpha</taxon>
        <taxon>Ascaridoidea</taxon>
        <taxon>Anisakidae</taxon>
        <taxon>Anisakis</taxon>
        <taxon>Anisakis simplex complex</taxon>
    </lineage>
</organism>
<reference evidence="3" key="1">
    <citation type="submission" date="2017-02" db="UniProtKB">
        <authorList>
            <consortium name="WormBaseParasite"/>
        </authorList>
    </citation>
    <scope>IDENTIFICATION</scope>
</reference>
<evidence type="ECO:0000313" key="3">
    <source>
        <dbReference type="WBParaSite" id="ASIM_0000089201-mRNA-1"/>
    </source>
</evidence>
<dbReference type="AlphaFoldDB" id="A0A0M3J056"/>
<sequence>MYEYSTNHPDRWSMVMSGDVRDLLVKMVETLELDAVVDRGDSVVVSLRLLLRCNSVALSWRDSNEFG</sequence>
<evidence type="ECO:0000313" key="2">
    <source>
        <dbReference type="Proteomes" id="UP000267096"/>
    </source>
</evidence>
<dbReference type="EMBL" id="UYRR01000647">
    <property type="protein sequence ID" value="VDK18091.1"/>
    <property type="molecule type" value="Genomic_DNA"/>
</dbReference>
<proteinExistence type="predicted"/>